<gene>
    <name evidence="3" type="ORF">BKP37_13055</name>
</gene>
<dbReference type="EMBL" id="MLQR01000031">
    <property type="protein sequence ID" value="OIJ12367.1"/>
    <property type="molecule type" value="Genomic_DNA"/>
</dbReference>
<feature type="transmembrane region" description="Helical" evidence="1">
    <location>
        <begin position="156"/>
        <end position="173"/>
    </location>
</feature>
<reference evidence="3 4" key="1">
    <citation type="submission" date="2016-10" db="EMBL/GenBank/DDBJ databases">
        <title>Draft genome sequences of four alkaliphilic bacteria belonging to the Anaerobacillus genus.</title>
        <authorList>
            <person name="Bassil N.M."/>
            <person name="Lloyd J.R."/>
        </authorList>
    </citation>
    <scope>NUCLEOTIDE SEQUENCE [LARGE SCALE GENOMIC DNA]</scope>
    <source>
        <strain evidence="3 4">DSM 18345</strain>
    </source>
</reference>
<keyword evidence="1" id="KW-0812">Transmembrane</keyword>
<protein>
    <recommendedName>
        <fullName evidence="2">VTT domain-containing protein</fullName>
    </recommendedName>
</protein>
<evidence type="ECO:0000259" key="2">
    <source>
        <dbReference type="Pfam" id="PF09335"/>
    </source>
</evidence>
<organism evidence="3 4">
    <name type="scientific">Anaerobacillus alkalilacustris</name>
    <dbReference type="NCBI Taxonomy" id="393763"/>
    <lineage>
        <taxon>Bacteria</taxon>
        <taxon>Bacillati</taxon>
        <taxon>Bacillota</taxon>
        <taxon>Bacilli</taxon>
        <taxon>Bacillales</taxon>
        <taxon>Bacillaceae</taxon>
        <taxon>Anaerobacillus</taxon>
    </lineage>
</organism>
<dbReference type="InterPro" id="IPR032816">
    <property type="entry name" value="VTT_dom"/>
</dbReference>
<feature type="transmembrane region" description="Helical" evidence="1">
    <location>
        <begin position="51"/>
        <end position="72"/>
    </location>
</feature>
<dbReference type="AlphaFoldDB" id="A0A1S2LL01"/>
<evidence type="ECO:0000256" key="1">
    <source>
        <dbReference type="SAM" id="Phobius"/>
    </source>
</evidence>
<feature type="transmembrane region" description="Helical" evidence="1">
    <location>
        <begin position="20"/>
        <end position="44"/>
    </location>
</feature>
<dbReference type="RefSeq" id="WP_071310046.1">
    <property type="nucleotide sequence ID" value="NZ_MLQR01000031.1"/>
</dbReference>
<sequence>MIEHLSEAIPIYIEQSGFLAPLLFVLFHLIRPLLLLPVIFVCMVGGYLFGVIYGSIFSMIGLTLMCIIFYFITMKFPNLLSKFAKLNKKMMKNGPMTMNQIMVLRMVPFVHFHLLSLYVMEQTNSFKEYTKYSFLGIVLPSIIFTSFGQMIVDLPLFYSIALLVFLTAIFFGFRKKNLDKQTNVEWKKFFKTS</sequence>
<keyword evidence="1" id="KW-0472">Membrane</keyword>
<accession>A0A1S2LL01</accession>
<feature type="domain" description="VTT" evidence="2">
    <location>
        <begin position="39"/>
        <end position="149"/>
    </location>
</feature>
<dbReference type="Proteomes" id="UP000179524">
    <property type="component" value="Unassembled WGS sequence"/>
</dbReference>
<feature type="transmembrane region" description="Helical" evidence="1">
    <location>
        <begin position="132"/>
        <end position="150"/>
    </location>
</feature>
<name>A0A1S2LL01_9BACI</name>
<evidence type="ECO:0000313" key="3">
    <source>
        <dbReference type="EMBL" id="OIJ12367.1"/>
    </source>
</evidence>
<dbReference type="Pfam" id="PF09335">
    <property type="entry name" value="VTT_dom"/>
    <property type="match status" value="1"/>
</dbReference>
<keyword evidence="1" id="KW-1133">Transmembrane helix</keyword>
<evidence type="ECO:0000313" key="4">
    <source>
        <dbReference type="Proteomes" id="UP000179524"/>
    </source>
</evidence>
<keyword evidence="4" id="KW-1185">Reference proteome</keyword>
<feature type="transmembrane region" description="Helical" evidence="1">
    <location>
        <begin position="101"/>
        <end position="120"/>
    </location>
</feature>
<proteinExistence type="predicted"/>
<dbReference type="OrthoDB" id="2451090at2"/>
<comment type="caution">
    <text evidence="3">The sequence shown here is derived from an EMBL/GenBank/DDBJ whole genome shotgun (WGS) entry which is preliminary data.</text>
</comment>